<dbReference type="AlphaFoldDB" id="A0A4Y9F4K3"/>
<dbReference type="RefSeq" id="WP_135011961.1">
    <property type="nucleotide sequence ID" value="NZ_JADGLK010000012.1"/>
</dbReference>
<dbReference type="EMBL" id="SPQC01000012">
    <property type="protein sequence ID" value="TFU22914.1"/>
    <property type="molecule type" value="Genomic_DNA"/>
</dbReference>
<organism evidence="1 2">
    <name type="scientific">Rothia nasimurium</name>
    <dbReference type="NCBI Taxonomy" id="85336"/>
    <lineage>
        <taxon>Bacteria</taxon>
        <taxon>Bacillati</taxon>
        <taxon>Actinomycetota</taxon>
        <taxon>Actinomycetes</taxon>
        <taxon>Micrococcales</taxon>
        <taxon>Micrococcaceae</taxon>
        <taxon>Rothia</taxon>
    </lineage>
</organism>
<protein>
    <submittedName>
        <fullName evidence="1">Uncharacterized protein</fullName>
    </submittedName>
</protein>
<dbReference type="Proteomes" id="UP000297951">
    <property type="component" value="Unassembled WGS sequence"/>
</dbReference>
<dbReference type="InterPro" id="IPR057369">
    <property type="entry name" value="VG15"/>
</dbReference>
<comment type="caution">
    <text evidence="1">The sequence shown here is derived from an EMBL/GenBank/DDBJ whole genome shotgun (WGS) entry which is preliminary data.</text>
</comment>
<evidence type="ECO:0000313" key="1">
    <source>
        <dbReference type="EMBL" id="TFU22914.1"/>
    </source>
</evidence>
<gene>
    <name evidence="1" type="ORF">E4U03_04675</name>
</gene>
<dbReference type="Pfam" id="PF25310">
    <property type="entry name" value="VG15"/>
    <property type="match status" value="1"/>
</dbReference>
<sequence length="349" mass="37766">MNLEQVEQIHRSAQAQLGLIGGALAASQFMGVDPVSGTGVQGWARLVSAQVAELRELSVHLAVSAYQLGRVFQTGSSWGEPVGGVRTARQMGAELVRSVEAVAALPQSHSDLGADVRSVLMRNEESASGLSLESLAEAVGKLSVRDMSDAPVRVNPFDWPRPSPQVPGQVAALLTNVVKNKPSPQAHATGLADKAVLGGGRDVGMYAASFDPSVLLWARGTSATPCAFCAMLAANSFRKPNQYSRQWVVEHTDARTLPGAFDDVLTYIRSAHPNCKCYPIFRHVGGEEDLPERNVFYRQMWHKVTDGIQGTDAVSASRAMRRAYRRWITTHKERNAGVINTNDTSVYTL</sequence>
<evidence type="ECO:0000313" key="2">
    <source>
        <dbReference type="Proteomes" id="UP000297951"/>
    </source>
</evidence>
<accession>A0A4Y9F4K3</accession>
<dbReference type="OrthoDB" id="3194844at2"/>
<name>A0A4Y9F4K3_9MICC</name>
<proteinExistence type="predicted"/>
<reference evidence="1 2" key="1">
    <citation type="submission" date="2019-03" db="EMBL/GenBank/DDBJ databases">
        <title>Diversity of the mouse oral microbiome.</title>
        <authorList>
            <person name="Joseph S."/>
            <person name="Aduse-Opoku J."/>
            <person name="Curtis M."/>
            <person name="Wade W."/>
            <person name="Hashim A."/>
        </authorList>
    </citation>
    <scope>NUCLEOTIDE SEQUENCE [LARGE SCALE GENOMIC DNA]</scope>
    <source>
        <strain evidence="2">irhom_31</strain>
    </source>
</reference>